<feature type="domain" description="Glycoside hydrolase family 3 N-terminal" evidence="7">
    <location>
        <begin position="2"/>
        <end position="110"/>
    </location>
</feature>
<evidence type="ECO:0000256" key="1">
    <source>
        <dbReference type="ARBA" id="ARBA00000448"/>
    </source>
</evidence>
<comment type="similarity">
    <text evidence="2">Belongs to the glycosyl hydrolase 3 family.</text>
</comment>
<reference evidence="8" key="1">
    <citation type="journal article" date="2013" name="Environ. Microbiol.">
        <title>Seasonally variable intestinal metagenomes of the red palm weevil (Rhynchophorus ferrugineus).</title>
        <authorList>
            <person name="Jia S."/>
            <person name="Zhang X."/>
            <person name="Zhang G."/>
            <person name="Yin A."/>
            <person name="Zhang S."/>
            <person name="Li F."/>
            <person name="Wang L."/>
            <person name="Zhao D."/>
            <person name="Yun Q."/>
            <person name="Tala"/>
            <person name="Wang J."/>
            <person name="Sun G."/>
            <person name="Baabdullah M."/>
            <person name="Yu X."/>
            <person name="Hu S."/>
            <person name="Al-Mssallem I.S."/>
            <person name="Yu J."/>
        </authorList>
    </citation>
    <scope>NUCLEOTIDE SEQUENCE</scope>
</reference>
<keyword evidence="4" id="KW-0732">Signal</keyword>
<dbReference type="InterPro" id="IPR051915">
    <property type="entry name" value="Cellulose_Degrad_GH3"/>
</dbReference>
<dbReference type="InterPro" id="IPR036962">
    <property type="entry name" value="Glyco_hydro_3_N_sf"/>
</dbReference>
<dbReference type="EC" id="3.2.1.21" evidence="3"/>
<evidence type="ECO:0000256" key="6">
    <source>
        <dbReference type="ARBA" id="ARBA00023295"/>
    </source>
</evidence>
<dbReference type="Gene3D" id="3.20.20.300">
    <property type="entry name" value="Glycoside hydrolase, family 3, N-terminal domain"/>
    <property type="match status" value="1"/>
</dbReference>
<evidence type="ECO:0000256" key="2">
    <source>
        <dbReference type="ARBA" id="ARBA00005336"/>
    </source>
</evidence>
<dbReference type="InterPro" id="IPR017853">
    <property type="entry name" value="GH"/>
</dbReference>
<dbReference type="PROSITE" id="PS00775">
    <property type="entry name" value="GLYCOSYL_HYDROL_F3"/>
    <property type="match status" value="1"/>
</dbReference>
<dbReference type="GO" id="GO:0009251">
    <property type="term" value="P:glucan catabolic process"/>
    <property type="evidence" value="ECO:0007669"/>
    <property type="project" value="TreeGrafter"/>
</dbReference>
<evidence type="ECO:0000256" key="5">
    <source>
        <dbReference type="ARBA" id="ARBA00022801"/>
    </source>
</evidence>
<organism evidence="8">
    <name type="scientific">uncultured Caldicellulosiruptor sp</name>
    <dbReference type="NCBI Taxonomy" id="569407"/>
    <lineage>
        <taxon>Bacteria</taxon>
        <taxon>Bacillati</taxon>
        <taxon>Bacillota</taxon>
        <taxon>Bacillota incertae sedis</taxon>
        <taxon>Caldicellulosiruptorales</taxon>
        <taxon>Caldicellulosiruptoraceae</taxon>
        <taxon>Caldicellulosiruptor</taxon>
        <taxon>environmental samples</taxon>
    </lineage>
</organism>
<dbReference type="Pfam" id="PF00933">
    <property type="entry name" value="Glyco_hydro_3"/>
    <property type="match status" value="1"/>
</dbReference>
<proteinExistence type="inferred from homology"/>
<dbReference type="InterPro" id="IPR019800">
    <property type="entry name" value="Glyco_hydro_3_AS"/>
</dbReference>
<dbReference type="InterPro" id="IPR001764">
    <property type="entry name" value="Glyco_hydro_3_N"/>
</dbReference>
<dbReference type="EMBL" id="KF126402">
    <property type="protein sequence ID" value="AIA93749.1"/>
    <property type="molecule type" value="Genomic_DNA"/>
</dbReference>
<comment type="catalytic activity">
    <reaction evidence="1">
        <text>Hydrolysis of terminal, non-reducing beta-D-glucosyl residues with release of beta-D-glucose.</text>
        <dbReference type="EC" id="3.2.1.21"/>
    </reaction>
</comment>
<sequence>MQGDKKSGTLATGKHFLGYSETQAGLNTAPRVWVTGNCTTVLPRRSKRRSKDAGLSVIMTSYSEIDGIPCGANKRLSEKLLRERLGFDGLVVSDGAAVWKLFDTYHVAKNLRGSGASRH</sequence>
<keyword evidence="6" id="KW-0326">Glycosidase</keyword>
<feature type="non-terminal residue" evidence="8">
    <location>
        <position position="119"/>
    </location>
</feature>
<dbReference type="AlphaFoldDB" id="A0A060CEW0"/>
<dbReference type="PANTHER" id="PTHR30620:SF16">
    <property type="entry name" value="LYSOSOMAL BETA GLUCOSIDASE"/>
    <property type="match status" value="1"/>
</dbReference>
<evidence type="ECO:0000259" key="7">
    <source>
        <dbReference type="Pfam" id="PF00933"/>
    </source>
</evidence>
<evidence type="ECO:0000256" key="3">
    <source>
        <dbReference type="ARBA" id="ARBA00012744"/>
    </source>
</evidence>
<name>A0A060CEW0_9FIRM</name>
<evidence type="ECO:0000313" key="8">
    <source>
        <dbReference type="EMBL" id="AIA93749.1"/>
    </source>
</evidence>
<protein>
    <recommendedName>
        <fullName evidence="3">beta-glucosidase</fullName>
        <ecNumber evidence="3">3.2.1.21</ecNumber>
    </recommendedName>
</protein>
<accession>A0A060CEW0</accession>
<keyword evidence="5" id="KW-0378">Hydrolase</keyword>
<evidence type="ECO:0000256" key="4">
    <source>
        <dbReference type="ARBA" id="ARBA00022729"/>
    </source>
</evidence>
<dbReference type="GO" id="GO:0008422">
    <property type="term" value="F:beta-glucosidase activity"/>
    <property type="evidence" value="ECO:0007669"/>
    <property type="project" value="UniProtKB-EC"/>
</dbReference>
<dbReference type="PANTHER" id="PTHR30620">
    <property type="entry name" value="PERIPLASMIC BETA-GLUCOSIDASE-RELATED"/>
    <property type="match status" value="1"/>
</dbReference>
<dbReference type="SUPFAM" id="SSF51445">
    <property type="entry name" value="(Trans)glycosidases"/>
    <property type="match status" value="1"/>
</dbReference>